<evidence type="ECO:0000259" key="6">
    <source>
        <dbReference type="PROSITE" id="PS50261"/>
    </source>
</evidence>
<keyword evidence="7" id="KW-0675">Receptor</keyword>
<dbReference type="PANTHER" id="PTHR45620:SF42">
    <property type="entry name" value="G-PROTEIN COUPLED RECEPTOR SEB-2"/>
    <property type="match status" value="1"/>
</dbReference>
<evidence type="ECO:0000313" key="7">
    <source>
        <dbReference type="EMBL" id="RNA22980.1"/>
    </source>
</evidence>
<keyword evidence="2 5" id="KW-0812">Transmembrane</keyword>
<feature type="transmembrane region" description="Helical" evidence="5">
    <location>
        <begin position="153"/>
        <end position="177"/>
    </location>
</feature>
<feature type="domain" description="G-protein coupled receptors family 2 profile 2" evidence="6">
    <location>
        <begin position="37"/>
        <end position="288"/>
    </location>
</feature>
<dbReference type="OrthoDB" id="16753at2759"/>
<dbReference type="PROSITE" id="PS00650">
    <property type="entry name" value="G_PROTEIN_RECEP_F2_2"/>
    <property type="match status" value="1"/>
</dbReference>
<dbReference type="InterPro" id="IPR017981">
    <property type="entry name" value="GPCR_2-like_7TM"/>
</dbReference>
<dbReference type="PROSITE" id="PS50261">
    <property type="entry name" value="G_PROTEIN_RECEP_F2_4"/>
    <property type="match status" value="1"/>
</dbReference>
<feature type="transmembrane region" description="Helical" evidence="5">
    <location>
        <begin position="189"/>
        <end position="212"/>
    </location>
</feature>
<keyword evidence="3 5" id="KW-1133">Transmembrane helix</keyword>
<dbReference type="PRINTS" id="PR00249">
    <property type="entry name" value="GPCRSECRETIN"/>
</dbReference>
<sequence>MKSAYFKCESNGSWFENSYGKWANYTGCVQSFLDERLINVNIICQTISLIFLLIGLCIFLSYKQLKVNRILLHKNFFVSLIFHSITQILWELIVMKQNLHNVEKFIETNHSGCIFFNLLLQYTRSTNYFWMFSESLYLFKLLISVFKEESTIYTYYFIGWGIPLILCSIYAFLTFMLNNNSCWTKNTALTYVINIPNVLTILLNFIFLIRIIRELYKKLTASNTNEPHQYKKAVRATLILVPLFGLHLILSPFVMCESAPGSQVHNFINRLVESLQGFVVSIIYCFLNAEVGTLLKSKSAPKRPMTRFDFTEIIQRDSFKELIILMMRQLKNIKSI</sequence>
<dbReference type="InterPro" id="IPR017983">
    <property type="entry name" value="GPCR_2_secretin-like_CS"/>
</dbReference>
<keyword evidence="4 5" id="KW-0472">Membrane</keyword>
<organism evidence="7 8">
    <name type="scientific">Brachionus plicatilis</name>
    <name type="common">Marine rotifer</name>
    <name type="synonym">Brachionus muelleri</name>
    <dbReference type="NCBI Taxonomy" id="10195"/>
    <lineage>
        <taxon>Eukaryota</taxon>
        <taxon>Metazoa</taxon>
        <taxon>Spiralia</taxon>
        <taxon>Gnathifera</taxon>
        <taxon>Rotifera</taxon>
        <taxon>Eurotatoria</taxon>
        <taxon>Monogononta</taxon>
        <taxon>Pseudotrocha</taxon>
        <taxon>Ploima</taxon>
        <taxon>Brachionidae</taxon>
        <taxon>Brachionus</taxon>
    </lineage>
</organism>
<name>A0A3M7RHS0_BRAPC</name>
<evidence type="ECO:0000256" key="1">
    <source>
        <dbReference type="ARBA" id="ARBA00004141"/>
    </source>
</evidence>
<dbReference type="Proteomes" id="UP000276133">
    <property type="component" value="Unassembled WGS sequence"/>
</dbReference>
<dbReference type="EMBL" id="REGN01003369">
    <property type="protein sequence ID" value="RNA22980.1"/>
    <property type="molecule type" value="Genomic_DNA"/>
</dbReference>
<dbReference type="InterPro" id="IPR050332">
    <property type="entry name" value="GPCR_2"/>
</dbReference>
<evidence type="ECO:0000256" key="2">
    <source>
        <dbReference type="ARBA" id="ARBA00022692"/>
    </source>
</evidence>
<dbReference type="Gene3D" id="1.20.1070.10">
    <property type="entry name" value="Rhodopsin 7-helix transmembrane proteins"/>
    <property type="match status" value="1"/>
</dbReference>
<evidence type="ECO:0000256" key="5">
    <source>
        <dbReference type="SAM" id="Phobius"/>
    </source>
</evidence>
<evidence type="ECO:0000256" key="3">
    <source>
        <dbReference type="ARBA" id="ARBA00022989"/>
    </source>
</evidence>
<feature type="transmembrane region" description="Helical" evidence="5">
    <location>
        <begin position="40"/>
        <end position="62"/>
    </location>
</feature>
<feature type="transmembrane region" description="Helical" evidence="5">
    <location>
        <begin position="128"/>
        <end position="146"/>
    </location>
</feature>
<comment type="caution">
    <text evidence="7">The sequence shown here is derived from an EMBL/GenBank/DDBJ whole genome shotgun (WGS) entry which is preliminary data.</text>
</comment>
<dbReference type="Pfam" id="PF00002">
    <property type="entry name" value="7tm_2"/>
    <property type="match status" value="1"/>
</dbReference>
<evidence type="ECO:0000256" key="4">
    <source>
        <dbReference type="ARBA" id="ARBA00023136"/>
    </source>
</evidence>
<dbReference type="GO" id="GO:0005886">
    <property type="term" value="C:plasma membrane"/>
    <property type="evidence" value="ECO:0007669"/>
    <property type="project" value="TreeGrafter"/>
</dbReference>
<accession>A0A3M7RHS0</accession>
<dbReference type="AlphaFoldDB" id="A0A3M7RHS0"/>
<dbReference type="SUPFAM" id="SSF81321">
    <property type="entry name" value="Family A G protein-coupled receptor-like"/>
    <property type="match status" value="1"/>
</dbReference>
<feature type="transmembrane region" description="Helical" evidence="5">
    <location>
        <begin position="74"/>
        <end position="93"/>
    </location>
</feature>
<proteinExistence type="predicted"/>
<feature type="transmembrane region" description="Helical" evidence="5">
    <location>
        <begin position="233"/>
        <end position="255"/>
    </location>
</feature>
<keyword evidence="8" id="KW-1185">Reference proteome</keyword>
<feature type="transmembrane region" description="Helical" evidence="5">
    <location>
        <begin position="275"/>
        <end position="295"/>
    </location>
</feature>
<dbReference type="InterPro" id="IPR000832">
    <property type="entry name" value="GPCR_2_secretin-like"/>
</dbReference>
<dbReference type="PANTHER" id="PTHR45620">
    <property type="entry name" value="PDF RECEPTOR-LIKE PROTEIN-RELATED"/>
    <property type="match status" value="1"/>
</dbReference>
<reference evidence="7 8" key="1">
    <citation type="journal article" date="2018" name="Sci. Rep.">
        <title>Genomic signatures of local adaptation to the degree of environmental predictability in rotifers.</title>
        <authorList>
            <person name="Franch-Gras L."/>
            <person name="Hahn C."/>
            <person name="Garcia-Roger E.M."/>
            <person name="Carmona M.J."/>
            <person name="Serra M."/>
            <person name="Gomez A."/>
        </authorList>
    </citation>
    <scope>NUCLEOTIDE SEQUENCE [LARGE SCALE GENOMIC DNA]</scope>
    <source>
        <strain evidence="7">HYR1</strain>
    </source>
</reference>
<dbReference type="GO" id="GO:0008528">
    <property type="term" value="F:G protein-coupled peptide receptor activity"/>
    <property type="evidence" value="ECO:0007669"/>
    <property type="project" value="TreeGrafter"/>
</dbReference>
<protein>
    <submittedName>
        <fullName evidence="7">Calcitonin gene-related peptide type 1 receptor-like</fullName>
    </submittedName>
</protein>
<comment type="subcellular location">
    <subcellularLocation>
        <location evidence="1">Membrane</location>
        <topology evidence="1">Multi-pass membrane protein</topology>
    </subcellularLocation>
</comment>
<dbReference type="STRING" id="10195.A0A3M7RHS0"/>
<dbReference type="GO" id="GO:0007166">
    <property type="term" value="P:cell surface receptor signaling pathway"/>
    <property type="evidence" value="ECO:0007669"/>
    <property type="project" value="InterPro"/>
</dbReference>
<evidence type="ECO:0000313" key="8">
    <source>
        <dbReference type="Proteomes" id="UP000276133"/>
    </source>
</evidence>
<gene>
    <name evidence="7" type="ORF">BpHYR1_017381</name>
</gene>
<dbReference type="GO" id="GO:0007188">
    <property type="term" value="P:adenylate cyclase-modulating G protein-coupled receptor signaling pathway"/>
    <property type="evidence" value="ECO:0007669"/>
    <property type="project" value="TreeGrafter"/>
</dbReference>